<dbReference type="Pfam" id="PF11367">
    <property type="entry name" value="Tail_completion_gp17"/>
    <property type="match status" value="1"/>
</dbReference>
<evidence type="ECO:0000313" key="2">
    <source>
        <dbReference type="Proteomes" id="UP001143509"/>
    </source>
</evidence>
<dbReference type="Proteomes" id="UP001143509">
    <property type="component" value="Unassembled WGS sequence"/>
</dbReference>
<evidence type="ECO:0000313" key="1">
    <source>
        <dbReference type="EMBL" id="GLK49492.1"/>
    </source>
</evidence>
<accession>A0ABQ5T9L0</accession>
<dbReference type="InterPro" id="IPR021508">
    <property type="entry name" value="Gp17-like"/>
</dbReference>
<dbReference type="EMBL" id="BSFD01000009">
    <property type="protein sequence ID" value="GLK49492.1"/>
    <property type="molecule type" value="Genomic_DNA"/>
</dbReference>
<name>A0ABQ5T9L0_9CAUL</name>
<sequence>MEVQLTARLLSEASLKAVVDDRITWLRRDQGGATPAIVLHRIDGAPDYHSLGPSGLVESRVQADCWGATYAEAKAAATALKAVMSGARFAQGVVRFDAVFVIDERDQTFDETGGAIYRTSVDLNIHHALVA</sequence>
<reference evidence="1" key="2">
    <citation type="submission" date="2023-01" db="EMBL/GenBank/DDBJ databases">
        <authorList>
            <person name="Sun Q."/>
            <person name="Evtushenko L."/>
        </authorList>
    </citation>
    <scope>NUCLEOTIDE SEQUENCE</scope>
    <source>
        <strain evidence="1">VKM B-1499</strain>
    </source>
</reference>
<dbReference type="RefSeq" id="WP_271165687.1">
    <property type="nucleotide sequence ID" value="NZ_BSFD01000009.1"/>
</dbReference>
<protein>
    <recommendedName>
        <fullName evidence="3">DUF3168 domain-containing protein</fullName>
    </recommendedName>
</protein>
<proteinExistence type="predicted"/>
<gene>
    <name evidence="1" type="ORF">GCM10017620_24650</name>
</gene>
<keyword evidence="2" id="KW-1185">Reference proteome</keyword>
<comment type="caution">
    <text evidence="1">The sequence shown here is derived from an EMBL/GenBank/DDBJ whole genome shotgun (WGS) entry which is preliminary data.</text>
</comment>
<reference evidence="1" key="1">
    <citation type="journal article" date="2014" name="Int. J. Syst. Evol. Microbiol.">
        <title>Complete genome of a new Firmicutes species belonging to the dominant human colonic microbiota ('Ruminococcus bicirculans') reveals two chromosomes and a selective capacity to utilize plant glucans.</title>
        <authorList>
            <consortium name="NISC Comparative Sequencing Program"/>
            <person name="Wegmann U."/>
            <person name="Louis P."/>
            <person name="Goesmann A."/>
            <person name="Henrissat B."/>
            <person name="Duncan S.H."/>
            <person name="Flint H.J."/>
        </authorList>
    </citation>
    <scope>NUCLEOTIDE SEQUENCE</scope>
    <source>
        <strain evidence="1">VKM B-1499</strain>
    </source>
</reference>
<organism evidence="1 2">
    <name type="scientific">Brevundimonas intermedia</name>
    <dbReference type="NCBI Taxonomy" id="74315"/>
    <lineage>
        <taxon>Bacteria</taxon>
        <taxon>Pseudomonadati</taxon>
        <taxon>Pseudomonadota</taxon>
        <taxon>Alphaproteobacteria</taxon>
        <taxon>Caulobacterales</taxon>
        <taxon>Caulobacteraceae</taxon>
        <taxon>Brevundimonas</taxon>
    </lineage>
</organism>
<evidence type="ECO:0008006" key="3">
    <source>
        <dbReference type="Google" id="ProtNLM"/>
    </source>
</evidence>